<keyword evidence="10" id="KW-1015">Disulfide bond</keyword>
<keyword evidence="5" id="KW-0202">Cytokine</keyword>
<gene>
    <name evidence="17" type="primary">CXCL16</name>
</gene>
<feature type="domain" description="C-X-C motif chemokine 16" evidence="15">
    <location>
        <begin position="114"/>
        <end position="189"/>
    </location>
</feature>
<evidence type="ECO:0000256" key="2">
    <source>
        <dbReference type="ARBA" id="ARBA00010665"/>
    </source>
</evidence>
<dbReference type="GO" id="GO:0016020">
    <property type="term" value="C:membrane"/>
    <property type="evidence" value="ECO:0007669"/>
    <property type="project" value="UniProtKB-SubCell"/>
</dbReference>
<dbReference type="GO" id="GO:0005041">
    <property type="term" value="F:low-density lipoprotein particle receptor activity"/>
    <property type="evidence" value="ECO:0007669"/>
    <property type="project" value="InterPro"/>
</dbReference>
<proteinExistence type="inferred from homology"/>
<keyword evidence="9 14" id="KW-0472">Membrane</keyword>
<comment type="similarity">
    <text evidence="2">Belongs to the intercrine alpha (chemokine CxC) family.</text>
</comment>
<evidence type="ECO:0000256" key="14">
    <source>
        <dbReference type="SAM" id="Phobius"/>
    </source>
</evidence>
<evidence type="ECO:0000313" key="16">
    <source>
        <dbReference type="Proteomes" id="UP001652622"/>
    </source>
</evidence>
<evidence type="ECO:0000256" key="5">
    <source>
        <dbReference type="ARBA" id="ARBA00022514"/>
    </source>
</evidence>
<evidence type="ECO:0000256" key="6">
    <source>
        <dbReference type="ARBA" id="ARBA00022692"/>
    </source>
</evidence>
<dbReference type="GO" id="GO:0006898">
    <property type="term" value="P:receptor-mediated endocytosis"/>
    <property type="evidence" value="ECO:0007669"/>
    <property type="project" value="InterPro"/>
</dbReference>
<comment type="subcellular location">
    <subcellularLocation>
        <location evidence="1">Membrane</location>
        <topology evidence="1">Single-pass type I membrane protein</topology>
    </subcellularLocation>
</comment>
<dbReference type="GO" id="GO:0005044">
    <property type="term" value="F:scavenger receptor activity"/>
    <property type="evidence" value="ECO:0007669"/>
    <property type="project" value="InterPro"/>
</dbReference>
<evidence type="ECO:0000256" key="13">
    <source>
        <dbReference type="SAM" id="MobiDB-lite"/>
    </source>
</evidence>
<dbReference type="KEGG" id="pgut:117673444"/>
<accession>A0A6P9D3M5</accession>
<evidence type="ECO:0000256" key="8">
    <source>
        <dbReference type="ARBA" id="ARBA00022989"/>
    </source>
</evidence>
<keyword evidence="6 14" id="KW-0812">Transmembrane</keyword>
<keyword evidence="11" id="KW-0325">Glycoprotein</keyword>
<dbReference type="GO" id="GO:0008009">
    <property type="term" value="F:chemokine activity"/>
    <property type="evidence" value="ECO:0007669"/>
    <property type="project" value="InterPro"/>
</dbReference>
<keyword evidence="8 14" id="KW-1133">Transmembrane helix</keyword>
<dbReference type="RefSeq" id="XP_034286711.1">
    <property type="nucleotide sequence ID" value="XM_034430820.2"/>
</dbReference>
<evidence type="ECO:0000256" key="11">
    <source>
        <dbReference type="ARBA" id="ARBA00023180"/>
    </source>
</evidence>
<dbReference type="GeneID" id="117673444"/>
<dbReference type="Pfam" id="PF20902">
    <property type="entry name" value="CXCL16"/>
    <property type="match status" value="1"/>
</dbReference>
<evidence type="ECO:0000256" key="7">
    <source>
        <dbReference type="ARBA" id="ARBA00022729"/>
    </source>
</evidence>
<dbReference type="Proteomes" id="UP001652622">
    <property type="component" value="Unplaced"/>
</dbReference>
<keyword evidence="7" id="KW-0732">Signal</keyword>
<organism evidence="16 17">
    <name type="scientific">Pantherophis guttatus</name>
    <name type="common">Corn snake</name>
    <name type="synonym">Elaphe guttata</name>
    <dbReference type="NCBI Taxonomy" id="94885"/>
    <lineage>
        <taxon>Eukaryota</taxon>
        <taxon>Metazoa</taxon>
        <taxon>Chordata</taxon>
        <taxon>Craniata</taxon>
        <taxon>Vertebrata</taxon>
        <taxon>Euteleostomi</taxon>
        <taxon>Lepidosauria</taxon>
        <taxon>Squamata</taxon>
        <taxon>Bifurcata</taxon>
        <taxon>Unidentata</taxon>
        <taxon>Episquamata</taxon>
        <taxon>Toxicofera</taxon>
        <taxon>Serpentes</taxon>
        <taxon>Colubroidea</taxon>
        <taxon>Colubridae</taxon>
        <taxon>Colubrinae</taxon>
        <taxon>Pantherophis</taxon>
    </lineage>
</organism>
<evidence type="ECO:0000259" key="15">
    <source>
        <dbReference type="Pfam" id="PF20902"/>
    </source>
</evidence>
<evidence type="ECO:0000256" key="4">
    <source>
        <dbReference type="ARBA" id="ARBA00022500"/>
    </source>
</evidence>
<sequence>MAEMGGAAEEAAGQSSGRDPCHPPRKRPEPRAPPRLLACQEAGRGRRLGKFWRRRKAPRASPGWAPFAFGRGGGLAMAAGERSGGSDRRFAQRRSPLLLLLLLPLLLPVRPALGNEGGASGSCRCEKFSTEPALVRRFPDRLVTWERCRGLIRFIFPKNLVCGLDDAPWVLRLISRKRDMREGSAKVSSSERSSQPSPSSRAPLQPLSSMGSTPVVPMETLPSQLVPRETPLSQRLPALTHTTAVPALESVWSVVPPRNAGAVAEVSPTRFGQEEGVPGWHQTAVLSALGIVLLLVIVGLLCWWRPPRRGCQAALTSEQQVWMLQRPGGGPHLQAQNRSSHWLRLGRLKGTAKGNCILWIQERPPFNCG</sequence>
<keyword evidence="16" id="KW-1185">Reference proteome</keyword>
<feature type="compositionally biased region" description="Basic and acidic residues" evidence="13">
    <location>
        <begin position="19"/>
        <end position="32"/>
    </location>
</feature>
<evidence type="ECO:0000256" key="12">
    <source>
        <dbReference type="ARBA" id="ARBA00032815"/>
    </source>
</evidence>
<dbReference type="CTD" id="58191"/>
<reference evidence="17" key="1">
    <citation type="submission" date="2025-08" db="UniProtKB">
        <authorList>
            <consortium name="RefSeq"/>
        </authorList>
    </citation>
    <scope>IDENTIFICATION</scope>
    <source>
        <tissue evidence="17">Blood</tissue>
    </source>
</reference>
<dbReference type="InParanoid" id="A0A6P9D3M5"/>
<dbReference type="InterPro" id="IPR026296">
    <property type="entry name" value="CXCL16"/>
</dbReference>
<dbReference type="GO" id="GO:0030335">
    <property type="term" value="P:positive regulation of cell migration"/>
    <property type="evidence" value="ECO:0007669"/>
    <property type="project" value="InterPro"/>
</dbReference>
<evidence type="ECO:0000256" key="10">
    <source>
        <dbReference type="ARBA" id="ARBA00023157"/>
    </source>
</evidence>
<dbReference type="GO" id="GO:0034341">
    <property type="term" value="P:response to type II interferon"/>
    <property type="evidence" value="ECO:0007669"/>
    <property type="project" value="InterPro"/>
</dbReference>
<name>A0A6P9D3M5_PANGU</name>
<dbReference type="GO" id="GO:0005615">
    <property type="term" value="C:extracellular space"/>
    <property type="evidence" value="ECO:0007669"/>
    <property type="project" value="UniProtKB-KW"/>
</dbReference>
<feature type="region of interest" description="Disordered" evidence="13">
    <location>
        <begin position="1"/>
        <end position="37"/>
    </location>
</feature>
<dbReference type="GO" id="GO:0010818">
    <property type="term" value="P:T cell chemotaxis"/>
    <property type="evidence" value="ECO:0007669"/>
    <property type="project" value="TreeGrafter"/>
</dbReference>
<dbReference type="OMA" id="ICSHYIR"/>
<dbReference type="InterPro" id="IPR048585">
    <property type="entry name" value="CXCL16_dom"/>
</dbReference>
<dbReference type="AlphaFoldDB" id="A0A6P9D3M5"/>
<evidence type="ECO:0000256" key="3">
    <source>
        <dbReference type="ARBA" id="ARBA00017995"/>
    </source>
</evidence>
<dbReference type="GO" id="GO:0030307">
    <property type="term" value="P:positive regulation of cell growth"/>
    <property type="evidence" value="ECO:0007669"/>
    <property type="project" value="InterPro"/>
</dbReference>
<evidence type="ECO:0000256" key="9">
    <source>
        <dbReference type="ARBA" id="ARBA00023136"/>
    </source>
</evidence>
<protein>
    <recommendedName>
        <fullName evidence="3">C-X-C motif chemokine 16</fullName>
    </recommendedName>
    <alternativeName>
        <fullName evidence="12">Transmembrane chemokine CXCL16</fullName>
    </alternativeName>
</protein>
<dbReference type="GO" id="GO:0034612">
    <property type="term" value="P:response to tumor necrosis factor"/>
    <property type="evidence" value="ECO:0007669"/>
    <property type="project" value="InterPro"/>
</dbReference>
<feature type="compositionally biased region" description="Low complexity" evidence="13">
    <location>
        <begin position="188"/>
        <end position="209"/>
    </location>
</feature>
<evidence type="ECO:0000256" key="1">
    <source>
        <dbReference type="ARBA" id="ARBA00004479"/>
    </source>
</evidence>
<dbReference type="PANTHER" id="PTHR14385">
    <property type="entry name" value="CXC CHEMOKINE LIGAND"/>
    <property type="match status" value="1"/>
</dbReference>
<evidence type="ECO:0000313" key="17">
    <source>
        <dbReference type="RefSeq" id="XP_034286711.1"/>
    </source>
</evidence>
<feature type="region of interest" description="Disordered" evidence="13">
    <location>
        <begin position="182"/>
        <end position="213"/>
    </location>
</feature>
<dbReference type="PANTHER" id="PTHR14385:SF0">
    <property type="entry name" value="C-X-C MOTIF CHEMOKINE 16"/>
    <property type="match status" value="1"/>
</dbReference>
<feature type="transmembrane region" description="Helical" evidence="14">
    <location>
        <begin position="284"/>
        <end position="304"/>
    </location>
</feature>
<feature type="compositionally biased region" description="Low complexity" evidence="13">
    <location>
        <begin position="1"/>
        <end position="13"/>
    </location>
</feature>
<keyword evidence="4" id="KW-0145">Chemotaxis</keyword>